<comment type="caution">
    <text evidence="2">The sequence shown here is derived from an EMBL/GenBank/DDBJ whole genome shotgun (WGS) entry which is preliminary data.</text>
</comment>
<evidence type="ECO:0000313" key="2">
    <source>
        <dbReference type="EMBL" id="KAF1016313.1"/>
    </source>
</evidence>
<dbReference type="EMBL" id="WNDS01000002">
    <property type="protein sequence ID" value="KAF1016313.1"/>
    <property type="molecule type" value="Genomic_DNA"/>
</dbReference>
<evidence type="ECO:0000313" key="3">
    <source>
        <dbReference type="Proteomes" id="UP000487117"/>
    </source>
</evidence>
<dbReference type="AlphaFoldDB" id="A0A7V8FIE1"/>
<dbReference type="InterPro" id="IPR036390">
    <property type="entry name" value="WH_DNA-bd_sf"/>
</dbReference>
<sequence>MADDQQAVARWQAYGLTGVTTASEPDRLPLALHGRAGYDPRMSRPQRLLQLLQVLRRHRRPVSGQLLAAETGVSIRTLYRDIASLQAQGAAIDGAPGMGYVMQPNFLLPPLMFSSEELDALVLGMR</sequence>
<dbReference type="InterPro" id="IPR013196">
    <property type="entry name" value="HTH_11"/>
</dbReference>
<dbReference type="InterPro" id="IPR036388">
    <property type="entry name" value="WH-like_DNA-bd_sf"/>
</dbReference>
<name>A0A7V8FIE1_STEMA</name>
<dbReference type="SUPFAM" id="SSF46785">
    <property type="entry name" value="Winged helix' DNA-binding domain"/>
    <property type="match status" value="1"/>
</dbReference>
<dbReference type="Gene3D" id="1.10.10.10">
    <property type="entry name" value="Winged helix-like DNA-binding domain superfamily/Winged helix DNA-binding domain"/>
    <property type="match status" value="1"/>
</dbReference>
<dbReference type="Pfam" id="PF08279">
    <property type="entry name" value="HTH_11"/>
    <property type="match status" value="1"/>
</dbReference>
<feature type="domain" description="Helix-turn-helix type 11" evidence="1">
    <location>
        <begin position="47"/>
        <end position="100"/>
    </location>
</feature>
<keyword evidence="2" id="KW-0436">Ligase</keyword>
<accession>A0A7V8FIE1</accession>
<proteinExistence type="predicted"/>
<organism evidence="2 3">
    <name type="scientific">Stenotrophomonas maltophilia</name>
    <name type="common">Pseudomonas maltophilia</name>
    <name type="synonym">Xanthomonas maltophilia</name>
    <dbReference type="NCBI Taxonomy" id="40324"/>
    <lineage>
        <taxon>Bacteria</taxon>
        <taxon>Pseudomonadati</taxon>
        <taxon>Pseudomonadota</taxon>
        <taxon>Gammaproteobacteria</taxon>
        <taxon>Lysobacterales</taxon>
        <taxon>Lysobacteraceae</taxon>
        <taxon>Stenotrophomonas</taxon>
        <taxon>Stenotrophomonas maltophilia group</taxon>
    </lineage>
</organism>
<dbReference type="PANTHER" id="PTHR34580">
    <property type="match status" value="1"/>
</dbReference>
<evidence type="ECO:0000259" key="1">
    <source>
        <dbReference type="Pfam" id="PF08279"/>
    </source>
</evidence>
<dbReference type="InterPro" id="IPR051534">
    <property type="entry name" value="CBASS_pafABC_assoc_protein"/>
</dbReference>
<reference evidence="3" key="1">
    <citation type="journal article" date="2020" name="MBio">
        <title>Horizontal gene transfer to a defensive symbiont with a reduced genome amongst a multipartite beetle microbiome.</title>
        <authorList>
            <person name="Waterworth S.C."/>
            <person name="Florez L.V."/>
            <person name="Rees E.R."/>
            <person name="Hertweck C."/>
            <person name="Kaltenpoth M."/>
            <person name="Kwan J.C."/>
        </authorList>
    </citation>
    <scope>NUCLEOTIDE SEQUENCE [LARGE SCALE GENOMIC DNA]</scope>
</reference>
<dbReference type="GO" id="GO:0016874">
    <property type="term" value="F:ligase activity"/>
    <property type="evidence" value="ECO:0007669"/>
    <property type="project" value="UniProtKB-KW"/>
</dbReference>
<gene>
    <name evidence="2" type="primary">birA_1</name>
    <name evidence="2" type="ORF">GAK31_01804</name>
</gene>
<dbReference type="Proteomes" id="UP000487117">
    <property type="component" value="Unassembled WGS sequence"/>
</dbReference>
<dbReference type="PANTHER" id="PTHR34580:SF3">
    <property type="entry name" value="PROTEIN PAFB"/>
    <property type="match status" value="1"/>
</dbReference>
<protein>
    <submittedName>
        <fullName evidence="2">Bifunctional ligase/repressor BirA</fullName>
    </submittedName>
</protein>